<protein>
    <submittedName>
        <fullName evidence="2">Protoglobin domain-containing protein</fullName>
    </submittedName>
</protein>
<dbReference type="InterPro" id="IPR044398">
    <property type="entry name" value="Globin-sensor_dom"/>
</dbReference>
<keyword evidence="3" id="KW-1185">Reference proteome</keyword>
<dbReference type="Pfam" id="PF11563">
    <property type="entry name" value="Protoglobin"/>
    <property type="match status" value="1"/>
</dbReference>
<dbReference type="EMBL" id="JBIACK010000013">
    <property type="protein sequence ID" value="MFE8703126.1"/>
    <property type="molecule type" value="Genomic_DNA"/>
</dbReference>
<evidence type="ECO:0000313" key="2">
    <source>
        <dbReference type="EMBL" id="MFE8703126.1"/>
    </source>
</evidence>
<proteinExistence type="predicted"/>
<dbReference type="Gene3D" id="1.10.490.10">
    <property type="entry name" value="Globins"/>
    <property type="match status" value="1"/>
</dbReference>
<organism evidence="2 3">
    <name type="scientific">Cytobacillus spartinae</name>
    <dbReference type="NCBI Taxonomy" id="3299023"/>
    <lineage>
        <taxon>Bacteria</taxon>
        <taxon>Bacillati</taxon>
        <taxon>Bacillota</taxon>
        <taxon>Bacilli</taxon>
        <taxon>Bacillales</taxon>
        <taxon>Bacillaceae</taxon>
        <taxon>Cytobacillus</taxon>
    </lineage>
</organism>
<dbReference type="InterPro" id="IPR009050">
    <property type="entry name" value="Globin-like_sf"/>
</dbReference>
<evidence type="ECO:0000259" key="1">
    <source>
        <dbReference type="Pfam" id="PF11563"/>
    </source>
</evidence>
<feature type="domain" description="Globin-sensor" evidence="1">
    <location>
        <begin position="32"/>
        <end position="178"/>
    </location>
</feature>
<reference evidence="2 3" key="1">
    <citation type="submission" date="2024-08" db="EMBL/GenBank/DDBJ databases">
        <title>Two novel Cytobacillus novel species.</title>
        <authorList>
            <person name="Liu G."/>
        </authorList>
    </citation>
    <scope>NUCLEOTIDE SEQUENCE [LARGE SCALE GENOMIC DNA]</scope>
    <source>
        <strain evidence="2 3">FJAT-54145</strain>
    </source>
</reference>
<gene>
    <name evidence="2" type="ORF">ACFYKX_21325</name>
</gene>
<dbReference type="RefSeq" id="WP_389363391.1">
    <property type="nucleotide sequence ID" value="NZ_JBIACK010000013.1"/>
</dbReference>
<accession>A0ABW6KG30</accession>
<evidence type="ECO:0000313" key="3">
    <source>
        <dbReference type="Proteomes" id="UP001601059"/>
    </source>
</evidence>
<dbReference type="Proteomes" id="UP001601059">
    <property type="component" value="Unassembled WGS sequence"/>
</dbReference>
<dbReference type="InterPro" id="IPR012292">
    <property type="entry name" value="Globin/Proto"/>
</dbReference>
<dbReference type="CDD" id="cd01068">
    <property type="entry name" value="globin_sensor"/>
    <property type="match status" value="1"/>
</dbReference>
<sequence length="180" mass="20773">MRGQMEELGEKSSVYSETINDLDVFIDPKLPAEIILQLDMLQIREGDLGVLRSLQPVIKEYLERMINDYLEQLIRDPLYPKETSNKIHNVLQNHLTQLFRGRVDLAFIKSSQDLAYLLYRTGLSLDGYIAATQNVIQLILVCILREEVQSKEQSRVLAKVIAKIFCFELQVVLKSYQNIS</sequence>
<comment type="caution">
    <text evidence="2">The sequence shown here is derived from an EMBL/GenBank/DDBJ whole genome shotgun (WGS) entry which is preliminary data.</text>
</comment>
<dbReference type="SUPFAM" id="SSF46458">
    <property type="entry name" value="Globin-like"/>
    <property type="match status" value="1"/>
</dbReference>
<name>A0ABW6KG30_9BACI</name>
<dbReference type="InterPro" id="IPR039379">
    <property type="entry name" value="Protoglobin_sensor_dom"/>
</dbReference>